<evidence type="ECO:0000313" key="16">
    <source>
        <dbReference type="EMBL" id="COV77165.1"/>
    </source>
</evidence>
<dbReference type="Proteomes" id="UP000256381">
    <property type="component" value="Unassembled WGS sequence"/>
</dbReference>
<evidence type="ECO:0000313" key="31">
    <source>
        <dbReference type="Proteomes" id="UP000049023"/>
    </source>
</evidence>
<evidence type="ECO:0000256" key="1">
    <source>
        <dbReference type="ARBA" id="ARBA00001946"/>
    </source>
</evidence>
<reference evidence="22" key="8">
    <citation type="submission" date="2018-07" db="EMBL/GenBank/DDBJ databases">
        <authorList>
            <person name="Shah S."/>
            <person name="Brown T."/>
            <person name="Auld S."/>
            <person name="Bratton K."/>
            <person name="Narechania A."/>
            <person name="Mathema B."/>
            <person name="Gandhi N."/>
        </authorList>
    </citation>
    <scope>NUCLEOTIDE SEQUENCE</scope>
    <source>
        <strain evidence="22">32301_S10</strain>
    </source>
</reference>
<evidence type="ECO:0000313" key="14">
    <source>
        <dbReference type="EMBL" id="CKS83185.1"/>
    </source>
</evidence>
<evidence type="ECO:0000313" key="12">
    <source>
        <dbReference type="EMBL" id="CFR86794.1"/>
    </source>
</evidence>
<reference evidence="23 37" key="9">
    <citation type="submission" date="2018-08" db="EMBL/GenBank/DDBJ databases">
        <authorList>
            <person name="Fokvardsen B D."/>
            <person name="Norman A."/>
        </authorList>
    </citation>
    <scope>NUCLEOTIDE SEQUENCE [LARGE SCALE GENOMIC DNA]</scope>
    <source>
        <strain evidence="23 37">DKC2</strain>
    </source>
</reference>
<evidence type="ECO:0000313" key="37">
    <source>
        <dbReference type="Proteomes" id="UP000300237"/>
    </source>
</evidence>
<dbReference type="InterPro" id="IPR002716">
    <property type="entry name" value="PIN_dom"/>
</dbReference>
<evidence type="ECO:0000313" key="19">
    <source>
        <dbReference type="EMBL" id="COW66303.1"/>
    </source>
</evidence>
<dbReference type="AlphaFoldDB" id="A0A045IC51"/>
<accession>A0A045IC51</accession>
<dbReference type="EMBL" id="LR027516">
    <property type="protein sequence ID" value="VCU51619.1"/>
    <property type="molecule type" value="Genomic_DNA"/>
</dbReference>
<reference evidence="9 35" key="7">
    <citation type="submission" date="2017-10" db="EMBL/GenBank/DDBJ databases">
        <title>Clinical isolate obtained from a human patient with meningeal tuberculosis in michoacan, Mexico.</title>
        <authorList>
            <person name="Guillen-Nepita A.L."/>
            <person name="Negrete-Paz A.M."/>
            <person name="Vazquez-Marrufo G."/>
            <person name="Cruz-Hernandez A."/>
            <person name="Fresia P."/>
            <person name="Naya H."/>
            <person name="Vazquez-Garciduenas M.S."/>
        </authorList>
    </citation>
    <scope>NUCLEOTIDE SEQUENCE [LARGE SCALE GENOMIC DNA]</scope>
    <source>
        <strain evidence="35">Beijing/MYC004</strain>
        <strain evidence="9">MYC004</strain>
    </source>
</reference>
<dbReference type="InterPro" id="IPR006226">
    <property type="entry name" value="Mtu_PIN"/>
</dbReference>
<evidence type="ECO:0000313" key="13">
    <source>
        <dbReference type="EMBL" id="CKR72157.1"/>
    </source>
</evidence>
<dbReference type="EMBL" id="JAGIZI010000007">
    <property type="protein sequence ID" value="MBP0682736.1"/>
    <property type="molecule type" value="Genomic_DNA"/>
</dbReference>
<dbReference type="EMBL" id="CSAE01000274">
    <property type="protein sequence ID" value="COW00200.1"/>
    <property type="molecule type" value="Genomic_DNA"/>
</dbReference>
<dbReference type="STRING" id="115862.BBG46_17305"/>
<dbReference type="EMBL" id="CHKL01000040">
    <property type="protein sequence ID" value="COV77165.1"/>
    <property type="molecule type" value="Genomic_DNA"/>
</dbReference>
<evidence type="ECO:0000313" key="24">
    <source>
        <dbReference type="Proteomes" id="UP000038802"/>
    </source>
</evidence>
<evidence type="ECO:0000313" key="33">
    <source>
        <dbReference type="Proteomes" id="UP000050164"/>
    </source>
</evidence>
<name>A0A045IC51_MYCTX</name>
<feature type="binding site" evidence="7">
    <location>
        <position position="6"/>
    </location>
    <ligand>
        <name>Mg(2+)</name>
        <dbReference type="ChEBI" id="CHEBI:18420"/>
    </ligand>
</feature>
<evidence type="ECO:0000256" key="7">
    <source>
        <dbReference type="HAMAP-Rule" id="MF_00265"/>
    </source>
</evidence>
<reference evidence="24 25" key="1">
    <citation type="submission" date="2015-03" db="EMBL/GenBank/DDBJ databases">
        <authorList>
            <consortium name="Pathogen Informatics"/>
        </authorList>
    </citation>
    <scope>NUCLEOTIDE SEQUENCE [LARGE SCALE GENOMIC DNA]</scope>
    <source>
        <strain evidence="14 33">Bir 185</strain>
        <strain evidence="13 31">Bir 187</strain>
        <strain evidence="12 27">C09601061</strain>
        <strain evidence="18 26">G09801536</strain>
        <strain evidence="10 29">G09901357</strain>
        <strain evidence="11 28">H09601792</strain>
        <strain evidence="24">K00500041</strain>
        <strain evidence="19 25">M09401471</strain>
        <strain evidence="16 30">P00601463</strain>
    </source>
</reference>
<dbReference type="Proteomes" id="UP000300237">
    <property type="component" value="Chromosome"/>
</dbReference>
<reference evidence="21 34" key="6">
    <citation type="submission" date="2017-02" db="EMBL/GenBank/DDBJ databases">
        <title>Protein polymorphisms may explain contrasting epidemiological fitness of two variants of a multidrug-resistant Mycobacterium tuberculosis strain.</title>
        <authorList>
            <person name="Bigi M.M."/>
            <person name="Lopez B."/>
            <person name="Blanco F.C."/>
            <person name="Sasiain M.C."/>
            <person name="De La Barrera S."/>
            <person name="Ritacco V."/>
            <person name="Bigi F."/>
            <person name="Soria M.A."/>
        </authorList>
    </citation>
    <scope>NUCLEOTIDE SEQUENCE [LARGE SCALE GENOMIC DNA]</scope>
    <source>
        <strain evidence="21 34">6548</strain>
    </source>
</reference>
<dbReference type="Proteomes" id="UP000236349">
    <property type="component" value="Chromosome"/>
</dbReference>
<evidence type="ECO:0000256" key="2">
    <source>
        <dbReference type="ARBA" id="ARBA00022649"/>
    </source>
</evidence>
<dbReference type="GO" id="GO:0016788">
    <property type="term" value="F:hydrolase activity, acting on ester bonds"/>
    <property type="evidence" value="ECO:0007669"/>
    <property type="project" value="InterPro"/>
</dbReference>
<reference evidence="22 36" key="5">
    <citation type="journal article" date="2017" name="N. Engl. J. Med.">
        <title>Transmission of Extensively Drug-Resistant Tuberculosis in South Africa.</title>
        <authorList>
            <person name="Shah N.S."/>
            <person name="Auld S.C."/>
            <person name="Brust J.C."/>
            <person name="Mathema B."/>
            <person name="Ismail N."/>
            <person name="Moodley P."/>
            <person name="Mlisana K."/>
            <person name="Allana S."/>
            <person name="Campbell A."/>
            <person name="Mthiyane T."/>
            <person name="Morris N."/>
            <person name="Mpangase P."/>
            <person name="van der Meulen H."/>
            <person name="Omar S.V."/>
            <person name="Brown T.S."/>
            <person name="Narechania A."/>
            <person name="Shaskina E."/>
            <person name="Kapwata T."/>
            <person name="Kreiswirth B."/>
            <person name="Gandhi N.R."/>
        </authorList>
    </citation>
    <scope>NUCLEOTIDE SEQUENCE [LARGE SCALE GENOMIC DNA]</scope>
    <source>
        <strain evidence="22 36">32301_S10</strain>
    </source>
</reference>
<evidence type="ECO:0000313" key="32">
    <source>
        <dbReference type="Proteomes" id="UP000050139"/>
    </source>
</evidence>
<dbReference type="GO" id="GO:0090729">
    <property type="term" value="F:toxin activity"/>
    <property type="evidence" value="ECO:0007669"/>
    <property type="project" value="UniProtKB-KW"/>
</dbReference>
<dbReference type="EMBL" id="CSAJ01000447">
    <property type="protein sequence ID" value="COW66303.1"/>
    <property type="molecule type" value="Genomic_DNA"/>
</dbReference>
<protein>
    <recommendedName>
        <fullName evidence="7">Ribonuclease VapC</fullName>
        <shortName evidence="7">RNase VapC</shortName>
        <ecNumber evidence="7">3.1.-.-</ecNumber>
    </recommendedName>
    <alternativeName>
        <fullName evidence="7">Toxin VapC</fullName>
    </alternativeName>
</protein>
<dbReference type="InterPro" id="IPR022907">
    <property type="entry name" value="VapC_family"/>
</dbReference>
<dbReference type="EMBL" id="COPH01000047">
    <property type="protein sequence ID" value="CLX08134.1"/>
    <property type="molecule type" value="Genomic_DNA"/>
</dbReference>
<evidence type="ECO:0000259" key="8">
    <source>
        <dbReference type="Pfam" id="PF01850"/>
    </source>
</evidence>
<dbReference type="GO" id="GO:0004540">
    <property type="term" value="F:RNA nuclease activity"/>
    <property type="evidence" value="ECO:0007669"/>
    <property type="project" value="InterPro"/>
</dbReference>
<evidence type="ECO:0000313" key="10">
    <source>
        <dbReference type="EMBL" id="CFE34923.1"/>
    </source>
</evidence>
<evidence type="ECO:0000313" key="25">
    <source>
        <dbReference type="Proteomes" id="UP000044938"/>
    </source>
</evidence>
<dbReference type="SMR" id="A0A045IC51"/>
<dbReference type="Proteomes" id="UP000046680">
    <property type="component" value="Unassembled WGS sequence"/>
</dbReference>
<dbReference type="EMBL" id="LWDQ01000001">
    <property type="protein sequence ID" value="OMH61280.1"/>
    <property type="molecule type" value="Genomic_DNA"/>
</dbReference>
<dbReference type="Proteomes" id="UP000046947">
    <property type="component" value="Unassembled WGS sequence"/>
</dbReference>
<keyword evidence="2 7" id="KW-1277">Toxin-antitoxin system</keyword>
<evidence type="ECO:0000313" key="15">
    <source>
        <dbReference type="EMBL" id="CLX08134.1"/>
    </source>
</evidence>
<dbReference type="Pfam" id="PF01850">
    <property type="entry name" value="PIN"/>
    <property type="match status" value="1"/>
</dbReference>
<evidence type="ECO:0000313" key="9">
    <source>
        <dbReference type="EMBL" id="AUS52546.1"/>
    </source>
</evidence>
<evidence type="ECO:0000313" key="28">
    <source>
        <dbReference type="Proteomes" id="UP000046947"/>
    </source>
</evidence>
<dbReference type="Gene3D" id="3.40.50.1010">
    <property type="entry name" value="5'-nuclease"/>
    <property type="match status" value="1"/>
</dbReference>
<dbReference type="EMBL" id="CSAD01000590">
    <property type="protein sequence ID" value="COW18865.1"/>
    <property type="molecule type" value="Genomic_DNA"/>
</dbReference>
<sequence>MRALLDVNVLLALLDRDHVDHERARAWITGQIERGWASCAITQNGFVRVISQPRYPSPISVAHAIDLLARATHTRYHEFWSCTVSILDSKVIDRSRLHSPKQVTDAYLLALAVAHDGRFVTFDQSIALTAVPGATKQHLATL</sequence>
<evidence type="ECO:0000313" key="38">
    <source>
        <dbReference type="Proteomes" id="UP000671119"/>
    </source>
</evidence>
<evidence type="ECO:0000313" key="11">
    <source>
        <dbReference type="EMBL" id="CFE46459.1"/>
    </source>
</evidence>
<reference evidence="20 38" key="10">
    <citation type="submission" date="2021-03" db="EMBL/GenBank/DDBJ databases">
        <title>Whole Genome Sequencing of Mycobacterium tuberculosis clinical isolates from Arunachal Pradesh, India.</title>
        <authorList>
            <person name="Singh S."/>
            <person name="Mudliar S.R."/>
            <person name="Kulsum U."/>
            <person name="Rufai S.B."/>
            <person name="Singh P.K."/>
            <person name="Umpo M."/>
            <person name="Nyori M."/>
        </authorList>
    </citation>
    <scope>NUCLEOTIDE SEQUENCE [LARGE SCALE GENOMIC DNA]</scope>
    <source>
        <strain evidence="20 38">OMICS/BPL/0142/20/SP</strain>
    </source>
</reference>
<dbReference type="EMBL" id="CGCX01000996">
    <property type="protein sequence ID" value="CFR86794.1"/>
    <property type="molecule type" value="Genomic_DNA"/>
</dbReference>
<evidence type="ECO:0000313" key="18">
    <source>
        <dbReference type="EMBL" id="COW18865.1"/>
    </source>
</evidence>
<dbReference type="EMBL" id="CNFT01001088">
    <property type="protein sequence ID" value="CKS83185.1"/>
    <property type="molecule type" value="Genomic_DNA"/>
</dbReference>
<evidence type="ECO:0000313" key="36">
    <source>
        <dbReference type="Proteomes" id="UP000256381"/>
    </source>
</evidence>
<keyword evidence="3 7" id="KW-0540">Nuclease</keyword>
<dbReference type="GO" id="GO:0000287">
    <property type="term" value="F:magnesium ion binding"/>
    <property type="evidence" value="ECO:0007669"/>
    <property type="project" value="UniProtKB-UniRule"/>
</dbReference>
<dbReference type="Proteomes" id="UP000038802">
    <property type="component" value="Unassembled WGS sequence"/>
</dbReference>
<evidence type="ECO:0000313" key="20">
    <source>
        <dbReference type="EMBL" id="MBP0682736.1"/>
    </source>
</evidence>
<evidence type="ECO:0000313" key="22">
    <source>
        <dbReference type="EMBL" id="REQ49640.1"/>
    </source>
</evidence>
<keyword evidence="4 7" id="KW-0479">Metal-binding</keyword>
<keyword evidence="7" id="KW-0800">Toxin</keyword>
<dbReference type="Proteomes" id="UP000050139">
    <property type="component" value="Unassembled WGS sequence"/>
</dbReference>
<feature type="domain" description="PIN" evidence="8">
    <location>
        <begin position="4"/>
        <end position="128"/>
    </location>
</feature>
<feature type="binding site" evidence="7">
    <location>
        <position position="105"/>
    </location>
    <ligand>
        <name>Mg(2+)</name>
        <dbReference type="ChEBI" id="CHEBI:18420"/>
    </ligand>
</feature>
<dbReference type="Proteomes" id="UP000048289">
    <property type="component" value="Unassembled WGS sequence"/>
</dbReference>
<dbReference type="EMBL" id="QTBD01000186">
    <property type="protein sequence ID" value="REQ49640.1"/>
    <property type="molecule type" value="Genomic_DNA"/>
</dbReference>
<evidence type="ECO:0000256" key="6">
    <source>
        <dbReference type="ARBA" id="ARBA00022842"/>
    </source>
</evidence>
<dbReference type="EMBL" id="CFOE01000011">
    <property type="protein sequence ID" value="CFE34923.1"/>
    <property type="molecule type" value="Genomic_DNA"/>
</dbReference>
<evidence type="ECO:0000256" key="3">
    <source>
        <dbReference type="ARBA" id="ARBA00022722"/>
    </source>
</evidence>
<evidence type="ECO:0000313" key="17">
    <source>
        <dbReference type="EMBL" id="COW00200.1"/>
    </source>
</evidence>
<comment type="cofactor">
    <cofactor evidence="1 7">
        <name>Mg(2+)</name>
        <dbReference type="ChEBI" id="CHEBI:18420"/>
    </cofactor>
</comment>
<dbReference type="SUPFAM" id="SSF88723">
    <property type="entry name" value="PIN domain-like"/>
    <property type="match status" value="1"/>
</dbReference>
<dbReference type="OMA" id="NGCLRIM"/>
<evidence type="ECO:0000313" key="23">
    <source>
        <dbReference type="EMBL" id="VCU51619.1"/>
    </source>
</evidence>
<reference evidence="17" key="2">
    <citation type="submission" date="2015-03" db="EMBL/GenBank/DDBJ databases">
        <authorList>
            <person name="Murphy D."/>
        </authorList>
    </citation>
    <scope>NUCLEOTIDE SEQUENCE [LARGE SCALE GENOMIC DNA]</scope>
    <source>
        <strain evidence="17">K00500041</strain>
    </source>
</reference>
<dbReference type="GO" id="GO:0045926">
    <property type="term" value="P:negative regulation of growth"/>
    <property type="evidence" value="ECO:0007669"/>
    <property type="project" value="UniProtKB-ARBA"/>
</dbReference>
<evidence type="ECO:0000313" key="30">
    <source>
        <dbReference type="Proteomes" id="UP000048600"/>
    </source>
</evidence>
<dbReference type="EMBL" id="CP024614">
    <property type="protein sequence ID" value="AUS52546.1"/>
    <property type="molecule type" value="Genomic_DNA"/>
</dbReference>
<reference evidence="15 32" key="3">
    <citation type="submission" date="2015-03" db="EMBL/GenBank/DDBJ databases">
        <authorList>
            <consortium name="Pathogen Informatics"/>
            <person name="Murphy D."/>
        </authorList>
    </citation>
    <scope>NUCLEOTIDE SEQUENCE [LARGE SCALE GENOMIC DNA]</scope>
    <source>
        <strain evidence="15 32">0268S</strain>
    </source>
</reference>
<evidence type="ECO:0000256" key="5">
    <source>
        <dbReference type="ARBA" id="ARBA00022801"/>
    </source>
</evidence>
<keyword evidence="5 7" id="KW-0378">Hydrolase</keyword>
<dbReference type="PATRIC" id="fig|1773.206.peg.3658"/>
<dbReference type="InterPro" id="IPR029060">
    <property type="entry name" value="PIN-like_dom_sf"/>
</dbReference>
<evidence type="ECO:0000313" key="21">
    <source>
        <dbReference type="EMBL" id="OMH61280.1"/>
    </source>
</evidence>
<comment type="function">
    <text evidence="7">Toxic component of a toxin-antitoxin (TA) system. An RNase.</text>
</comment>
<dbReference type="Proteomes" id="UP000044938">
    <property type="component" value="Unassembled WGS sequence"/>
</dbReference>
<evidence type="ECO:0000313" key="34">
    <source>
        <dbReference type="Proteomes" id="UP000189452"/>
    </source>
</evidence>
<evidence type="ECO:0000313" key="26">
    <source>
        <dbReference type="Proteomes" id="UP000045842"/>
    </source>
</evidence>
<dbReference type="Proteomes" id="UP000045842">
    <property type="component" value="Unassembled WGS sequence"/>
</dbReference>
<dbReference type="EMBL" id="CNFU01000379">
    <property type="protein sequence ID" value="CKR72157.1"/>
    <property type="molecule type" value="Genomic_DNA"/>
</dbReference>
<keyword evidence="6 7" id="KW-0460">Magnesium</keyword>
<dbReference type="Proteomes" id="UP000050164">
    <property type="component" value="Unassembled WGS sequence"/>
</dbReference>
<organism evidence="18 26">
    <name type="scientific">Mycobacterium tuberculosis</name>
    <dbReference type="NCBI Taxonomy" id="1773"/>
    <lineage>
        <taxon>Bacteria</taxon>
        <taxon>Bacillati</taxon>
        <taxon>Actinomycetota</taxon>
        <taxon>Actinomycetes</taxon>
        <taxon>Mycobacteriales</taxon>
        <taxon>Mycobacteriaceae</taxon>
        <taxon>Mycobacterium</taxon>
        <taxon>Mycobacterium tuberculosis complex</taxon>
    </lineage>
</organism>
<evidence type="ECO:0000256" key="4">
    <source>
        <dbReference type="ARBA" id="ARBA00022723"/>
    </source>
</evidence>
<dbReference type="HAMAP" id="MF_00265">
    <property type="entry name" value="VapC_Nob1"/>
    <property type="match status" value="1"/>
</dbReference>
<dbReference type="Proteomes" id="UP000048600">
    <property type="component" value="Unassembled WGS sequence"/>
</dbReference>
<proteinExistence type="inferred from homology"/>
<evidence type="ECO:0000313" key="35">
    <source>
        <dbReference type="Proteomes" id="UP000236349"/>
    </source>
</evidence>
<reference evidence="21 34" key="4">
    <citation type="submission" date="2016-04" db="EMBL/GenBank/DDBJ databases">
        <authorList>
            <person name="Bigi M."/>
            <person name="Bigi F."/>
            <person name="Soria M.A."/>
        </authorList>
    </citation>
    <scope>NUCLEOTIDE SEQUENCE [LARGE SCALE GENOMIC DNA]</scope>
    <source>
        <strain evidence="21 34">6548</strain>
    </source>
</reference>
<evidence type="ECO:0000313" key="29">
    <source>
        <dbReference type="Proteomes" id="UP000048289"/>
    </source>
</evidence>
<dbReference type="RefSeq" id="WP_003417282.1">
    <property type="nucleotide sequence ID" value="NZ_AP017901.1"/>
</dbReference>
<dbReference type="Proteomes" id="UP000671119">
    <property type="component" value="Unassembled WGS sequence"/>
</dbReference>
<comment type="similarity">
    <text evidence="7">Belongs to the PINc/VapC protein family.</text>
</comment>
<dbReference type="Proteomes" id="UP000049023">
    <property type="component" value="Unassembled WGS sequence"/>
</dbReference>
<dbReference type="Proteomes" id="UP000189452">
    <property type="component" value="Chromosome"/>
</dbReference>
<dbReference type="NCBIfam" id="TIGR00028">
    <property type="entry name" value="Mtu_PIN_fam"/>
    <property type="match status" value="1"/>
</dbReference>
<dbReference type="EC" id="3.1.-.-" evidence="7"/>
<evidence type="ECO:0000313" key="27">
    <source>
        <dbReference type="Proteomes" id="UP000046680"/>
    </source>
</evidence>
<dbReference type="EMBL" id="CFOH01000014">
    <property type="protein sequence ID" value="CFE46459.1"/>
    <property type="molecule type" value="Genomic_DNA"/>
</dbReference>
<gene>
    <name evidence="9" type="primary">vapC44</name>
    <name evidence="7" type="synonym">vapC</name>
    <name evidence="21" type="ORF">A4S10_03470</name>
    <name evidence="9" type="ORF">CAB90_03734</name>
    <name evidence="23" type="ORF">DKC2_3527</name>
    <name evidence="22" type="ORF">DSJ38_16030</name>
    <name evidence="12" type="ORF">ERS007657_02538</name>
    <name evidence="18" type="ORF">ERS007679_03328</name>
    <name evidence="10" type="ORF">ERS007681_00179</name>
    <name evidence="11" type="ORF">ERS007688_00190</name>
    <name evidence="17" type="ORF">ERS007703_02497</name>
    <name evidence="19" type="ORF">ERS007720_03041</name>
    <name evidence="16" type="ORF">ERS007741_00622</name>
    <name evidence="14" type="ORF">ERS027659_03620</name>
    <name evidence="13" type="ORF">ERS027661_01978</name>
    <name evidence="15" type="ORF">ERS094118_03975</name>
    <name evidence="20" type="ORF">J8J21_06300</name>
</gene>